<keyword evidence="4 5" id="KW-0413">Isomerase</keyword>
<dbReference type="Pfam" id="PF00254">
    <property type="entry name" value="FKBP_C"/>
    <property type="match status" value="1"/>
</dbReference>
<evidence type="ECO:0000256" key="5">
    <source>
        <dbReference type="PROSITE-ProRule" id="PRU00277"/>
    </source>
</evidence>
<feature type="domain" description="PPIase FKBP-type" evidence="7">
    <location>
        <begin position="431"/>
        <end position="514"/>
    </location>
</feature>
<evidence type="ECO:0000313" key="8">
    <source>
        <dbReference type="EMBL" id="MEQ2358058.1"/>
    </source>
</evidence>
<dbReference type="InterPro" id="IPR001179">
    <property type="entry name" value="PPIase_FKBP_dom"/>
</dbReference>
<name>A0ABV1AIR1_9FIRM</name>
<dbReference type="SUPFAM" id="SSF109998">
    <property type="entry name" value="Triger factor/SurA peptide-binding domain-like"/>
    <property type="match status" value="1"/>
</dbReference>
<reference evidence="8 9" key="1">
    <citation type="submission" date="2024-03" db="EMBL/GenBank/DDBJ databases">
        <title>Human intestinal bacterial collection.</title>
        <authorList>
            <person name="Pauvert C."/>
            <person name="Hitch T.C.A."/>
            <person name="Clavel T."/>
        </authorList>
    </citation>
    <scope>NUCLEOTIDE SEQUENCE [LARGE SCALE GENOMIC DNA]</scope>
    <source>
        <strain evidence="8 9">CLA-AA-H95</strain>
    </source>
</reference>
<evidence type="ECO:0000256" key="4">
    <source>
        <dbReference type="ARBA" id="ARBA00023235"/>
    </source>
</evidence>
<keyword evidence="3 5" id="KW-0697">Rotamase</keyword>
<dbReference type="PROSITE" id="PS51257">
    <property type="entry name" value="PROKAR_LIPOPROTEIN"/>
    <property type="match status" value="1"/>
</dbReference>
<gene>
    <name evidence="8" type="ORF">WMO75_06855</name>
</gene>
<evidence type="ECO:0000259" key="7">
    <source>
        <dbReference type="PROSITE" id="PS50059"/>
    </source>
</evidence>
<comment type="caution">
    <text evidence="8">The sequence shown here is derived from an EMBL/GenBank/DDBJ whole genome shotgun (WGS) entry which is preliminary data.</text>
</comment>
<dbReference type="Gene3D" id="3.10.50.40">
    <property type="match status" value="2"/>
</dbReference>
<dbReference type="PROSITE" id="PS50059">
    <property type="entry name" value="FKBP_PPIASE"/>
    <property type="match status" value="1"/>
</dbReference>
<keyword evidence="9" id="KW-1185">Reference proteome</keyword>
<dbReference type="SUPFAM" id="SSF54534">
    <property type="entry name" value="FKBP-like"/>
    <property type="match status" value="2"/>
</dbReference>
<comment type="catalytic activity">
    <reaction evidence="1 5">
        <text>[protein]-peptidylproline (omega=180) = [protein]-peptidylproline (omega=0)</text>
        <dbReference type="Rhea" id="RHEA:16237"/>
        <dbReference type="Rhea" id="RHEA-COMP:10747"/>
        <dbReference type="Rhea" id="RHEA-COMP:10748"/>
        <dbReference type="ChEBI" id="CHEBI:83833"/>
        <dbReference type="ChEBI" id="CHEBI:83834"/>
        <dbReference type="EC" id="5.2.1.8"/>
    </reaction>
</comment>
<feature type="region of interest" description="Disordered" evidence="6">
    <location>
        <begin position="349"/>
        <end position="426"/>
    </location>
</feature>
<dbReference type="EC" id="5.2.1.8" evidence="2 5"/>
<feature type="region of interest" description="Disordered" evidence="6">
    <location>
        <begin position="199"/>
        <end position="268"/>
    </location>
</feature>
<dbReference type="RefSeq" id="WP_022215693.1">
    <property type="nucleotide sequence ID" value="NZ_JBBMEI010000016.1"/>
</dbReference>
<dbReference type="EMBL" id="JBBMEI010000016">
    <property type="protein sequence ID" value="MEQ2358058.1"/>
    <property type="molecule type" value="Genomic_DNA"/>
</dbReference>
<evidence type="ECO:0000256" key="2">
    <source>
        <dbReference type="ARBA" id="ARBA00013194"/>
    </source>
</evidence>
<protein>
    <recommendedName>
        <fullName evidence="2 5">peptidylprolyl isomerase</fullName>
        <ecNumber evidence="2 5">5.2.1.8</ecNumber>
    </recommendedName>
</protein>
<proteinExistence type="predicted"/>
<sequence>MKEMTKKTAVVAMAGIMAAGMLTGCGEKKLDGSKTVATVDGTEIPLGVVSLSVRDGQMQTEAMYRSYMGGSDFDIWDTEAEKGKTYGEQLVEQALEDVELMYIMKEKAADYDVELTDDDEKAIEEAAASFMEANSDEAIADLAVTEDQVKTFLELETYKQRIHDPIIADVDKDVSDEEAQQSSFSYVSISTADLSDDEIKQKKEDAQKIQDELTKDPEGDFDEIAKSVDDSYSSLEGTFDANDTSDDEDSENEDSEEDSSTSSSTYPDEVIKVLRTLDDGEVAPDVIETDTAYYVVKLNQKNDEEATETKKESIISTREQDLYTETTDKWMEDADIKEEKKVLKTLKVTDNHKYNQPTATPEPTEEAADTTEDTEVTETPEADATETPEVTEAASATTTPEATEAASATTTPEATEAPSYSTDTSLTVKDGDTVNIDYVGKIDGTAFDRGSTDGKGTDLVIGSGSYIDNFEDQLVGAHPGDEVEVTVTFPDDYGVDELNGKEAVFDVTVNGIYE</sequence>
<dbReference type="InterPro" id="IPR027304">
    <property type="entry name" value="Trigger_fact/SurA_dom_sf"/>
</dbReference>
<accession>A0ABV1AIR1</accession>
<evidence type="ECO:0000256" key="1">
    <source>
        <dbReference type="ARBA" id="ARBA00000971"/>
    </source>
</evidence>
<dbReference type="GO" id="GO:0003755">
    <property type="term" value="F:peptidyl-prolyl cis-trans isomerase activity"/>
    <property type="evidence" value="ECO:0007669"/>
    <property type="project" value="UniProtKB-EC"/>
</dbReference>
<feature type="compositionally biased region" description="Low complexity" evidence="6">
    <location>
        <begin position="387"/>
        <end position="418"/>
    </location>
</feature>
<feature type="compositionally biased region" description="Acidic residues" evidence="6">
    <location>
        <begin position="243"/>
        <end position="259"/>
    </location>
</feature>
<evidence type="ECO:0000256" key="6">
    <source>
        <dbReference type="SAM" id="MobiDB-lite"/>
    </source>
</evidence>
<dbReference type="Proteomes" id="UP001446032">
    <property type="component" value="Unassembled WGS sequence"/>
</dbReference>
<organism evidence="8 9">
    <name type="scientific">Blautia intestinihominis</name>
    <dbReference type="NCBI Taxonomy" id="3133152"/>
    <lineage>
        <taxon>Bacteria</taxon>
        <taxon>Bacillati</taxon>
        <taxon>Bacillota</taxon>
        <taxon>Clostridia</taxon>
        <taxon>Lachnospirales</taxon>
        <taxon>Lachnospiraceae</taxon>
        <taxon>Blautia</taxon>
    </lineage>
</organism>
<evidence type="ECO:0000256" key="3">
    <source>
        <dbReference type="ARBA" id="ARBA00023110"/>
    </source>
</evidence>
<dbReference type="InterPro" id="IPR046357">
    <property type="entry name" value="PPIase_dom_sf"/>
</dbReference>
<feature type="compositionally biased region" description="Acidic residues" evidence="6">
    <location>
        <begin position="363"/>
        <end position="386"/>
    </location>
</feature>
<feature type="compositionally biased region" description="Basic and acidic residues" evidence="6">
    <location>
        <begin position="199"/>
        <end position="229"/>
    </location>
</feature>
<evidence type="ECO:0000313" key="9">
    <source>
        <dbReference type="Proteomes" id="UP001446032"/>
    </source>
</evidence>